<dbReference type="PRINTS" id="PR00502">
    <property type="entry name" value="NUDIXFAMILY"/>
</dbReference>
<evidence type="ECO:0000259" key="7">
    <source>
        <dbReference type="PROSITE" id="PS51462"/>
    </source>
</evidence>
<keyword evidence="6" id="KW-0464">Manganese</keyword>
<dbReference type="PANTHER" id="PTHR12992:SF11">
    <property type="entry name" value="MITOCHONDRIAL COENZYME A DIPHOSPHATASE NUDT8"/>
    <property type="match status" value="1"/>
</dbReference>
<evidence type="ECO:0000313" key="9">
    <source>
        <dbReference type="Proteomes" id="UP000589516"/>
    </source>
</evidence>
<evidence type="ECO:0000256" key="6">
    <source>
        <dbReference type="ARBA" id="ARBA00023211"/>
    </source>
</evidence>
<dbReference type="InterPro" id="IPR020084">
    <property type="entry name" value="NUDIX_hydrolase_CS"/>
</dbReference>
<dbReference type="EMBL" id="DUAV01000034">
    <property type="protein sequence ID" value="HIG63943.1"/>
    <property type="molecule type" value="Genomic_DNA"/>
</dbReference>
<evidence type="ECO:0000313" key="8">
    <source>
        <dbReference type="EMBL" id="HIG63943.1"/>
    </source>
</evidence>
<dbReference type="Gene3D" id="3.90.79.10">
    <property type="entry name" value="Nucleoside Triphosphate Pyrophosphohydrolase"/>
    <property type="match status" value="1"/>
</dbReference>
<dbReference type="GO" id="GO:0010945">
    <property type="term" value="F:coenzyme A diphosphatase activity"/>
    <property type="evidence" value="ECO:0007669"/>
    <property type="project" value="InterPro"/>
</dbReference>
<keyword evidence="3" id="KW-0479">Metal-binding</keyword>
<keyword evidence="5" id="KW-0460">Magnesium</keyword>
<proteinExistence type="predicted"/>
<dbReference type="GO" id="GO:0046872">
    <property type="term" value="F:metal ion binding"/>
    <property type="evidence" value="ECO:0007669"/>
    <property type="project" value="UniProtKB-KW"/>
</dbReference>
<dbReference type="InterPro" id="IPR015797">
    <property type="entry name" value="NUDIX_hydrolase-like_dom_sf"/>
</dbReference>
<dbReference type="PANTHER" id="PTHR12992">
    <property type="entry name" value="NUDIX HYDROLASE"/>
    <property type="match status" value="1"/>
</dbReference>
<comment type="cofactor">
    <cofactor evidence="2">
        <name>Mg(2+)</name>
        <dbReference type="ChEBI" id="CHEBI:18420"/>
    </cofactor>
</comment>
<dbReference type="Proteomes" id="UP000589516">
    <property type="component" value="Unassembled WGS sequence"/>
</dbReference>
<keyword evidence="4" id="KW-0378">Hydrolase</keyword>
<feature type="domain" description="Nudix hydrolase" evidence="7">
    <location>
        <begin position="36"/>
        <end position="172"/>
    </location>
</feature>
<comment type="caution">
    <text evidence="8">The sequence shown here is derived from an EMBL/GenBank/DDBJ whole genome shotgun (WGS) entry which is preliminary data.</text>
</comment>
<dbReference type="AlphaFoldDB" id="A0A7C8DDQ7"/>
<gene>
    <name evidence="8" type="ORF">EYQ16_05465</name>
</gene>
<dbReference type="CDD" id="cd03426">
    <property type="entry name" value="NUDIX_CoAse_Nudt7"/>
    <property type="match status" value="1"/>
</dbReference>
<comment type="cofactor">
    <cofactor evidence="1">
        <name>Mn(2+)</name>
        <dbReference type="ChEBI" id="CHEBI:29035"/>
    </cofactor>
</comment>
<reference evidence="9" key="1">
    <citation type="journal article" date="2019" name="bioRxiv">
        <title>Genome diversification in globally distributed novel marine Proteobacteria is linked to environmental adaptation.</title>
        <authorList>
            <person name="Zhou Z."/>
            <person name="Tran P.Q."/>
            <person name="Kieft K."/>
            <person name="Anantharaman K."/>
        </authorList>
    </citation>
    <scope>NUCLEOTIDE SEQUENCE [LARGE SCALE GENOMIC DNA]</scope>
</reference>
<dbReference type="SUPFAM" id="SSF55811">
    <property type="entry name" value="Nudix"/>
    <property type="match status" value="1"/>
</dbReference>
<evidence type="ECO:0000256" key="1">
    <source>
        <dbReference type="ARBA" id="ARBA00001936"/>
    </source>
</evidence>
<dbReference type="InterPro" id="IPR020476">
    <property type="entry name" value="Nudix_hydrolase"/>
</dbReference>
<dbReference type="Pfam" id="PF00293">
    <property type="entry name" value="NUDIX"/>
    <property type="match status" value="1"/>
</dbReference>
<evidence type="ECO:0000256" key="3">
    <source>
        <dbReference type="ARBA" id="ARBA00022723"/>
    </source>
</evidence>
<evidence type="ECO:0000256" key="2">
    <source>
        <dbReference type="ARBA" id="ARBA00001946"/>
    </source>
</evidence>
<organism evidence="8 9">
    <name type="scientific">Marine Group III euryarchaeote</name>
    <dbReference type="NCBI Taxonomy" id="2173149"/>
    <lineage>
        <taxon>Archaea</taxon>
        <taxon>Methanobacteriati</taxon>
        <taxon>Thermoplasmatota</taxon>
        <taxon>Thermoplasmata</taxon>
        <taxon>Candidatus Thermoprofundales</taxon>
    </lineage>
</organism>
<protein>
    <submittedName>
        <fullName evidence="8">CoA pyrophosphatase</fullName>
    </submittedName>
</protein>
<dbReference type="InterPro" id="IPR000086">
    <property type="entry name" value="NUDIX_hydrolase_dom"/>
</dbReference>
<dbReference type="InterPro" id="IPR045121">
    <property type="entry name" value="CoAse"/>
</dbReference>
<accession>A0A7C8DDQ7</accession>
<name>A0A7C8DDQ7_9ARCH</name>
<dbReference type="PROSITE" id="PS51462">
    <property type="entry name" value="NUDIX"/>
    <property type="match status" value="1"/>
</dbReference>
<evidence type="ECO:0000256" key="4">
    <source>
        <dbReference type="ARBA" id="ARBA00022801"/>
    </source>
</evidence>
<dbReference type="PROSITE" id="PS00893">
    <property type="entry name" value="NUDIX_BOX"/>
    <property type="match status" value="1"/>
</dbReference>
<sequence>MKPAALRARLAGPLPGVAAWRDMAPGNRAFPPDMAGYRDAAVLLALFPRDGAWRLPLIVRTDDGGIHAGQVALPGGALESGESPEAGALRETQEETGLAPADAELLGRLSPLPIPASRFRVTPVVATLAGEPAWRLDGREVASLFSIPLAALRDGALRCSEQREFGGEPIAIPYFALGDEKVWGATAMVLAELAALLE</sequence>
<evidence type="ECO:0000256" key="5">
    <source>
        <dbReference type="ARBA" id="ARBA00022842"/>
    </source>
</evidence>